<organism evidence="1">
    <name type="scientific">Anguilla anguilla</name>
    <name type="common">European freshwater eel</name>
    <name type="synonym">Muraena anguilla</name>
    <dbReference type="NCBI Taxonomy" id="7936"/>
    <lineage>
        <taxon>Eukaryota</taxon>
        <taxon>Metazoa</taxon>
        <taxon>Chordata</taxon>
        <taxon>Craniata</taxon>
        <taxon>Vertebrata</taxon>
        <taxon>Euteleostomi</taxon>
        <taxon>Actinopterygii</taxon>
        <taxon>Neopterygii</taxon>
        <taxon>Teleostei</taxon>
        <taxon>Anguilliformes</taxon>
        <taxon>Anguillidae</taxon>
        <taxon>Anguilla</taxon>
    </lineage>
</organism>
<evidence type="ECO:0000313" key="1">
    <source>
        <dbReference type="EMBL" id="JAH48778.1"/>
    </source>
</evidence>
<dbReference type="EMBL" id="GBXM01059799">
    <property type="protein sequence ID" value="JAH48778.1"/>
    <property type="molecule type" value="Transcribed_RNA"/>
</dbReference>
<reference evidence="1" key="2">
    <citation type="journal article" date="2015" name="Fish Shellfish Immunol.">
        <title>Early steps in the European eel (Anguilla anguilla)-Vibrio vulnificus interaction in the gills: Role of the RtxA13 toxin.</title>
        <authorList>
            <person name="Callol A."/>
            <person name="Pajuelo D."/>
            <person name="Ebbesson L."/>
            <person name="Teles M."/>
            <person name="MacKenzie S."/>
            <person name="Amaro C."/>
        </authorList>
    </citation>
    <scope>NUCLEOTIDE SEQUENCE</scope>
</reference>
<protein>
    <submittedName>
        <fullName evidence="1">Uncharacterized protein</fullName>
    </submittedName>
</protein>
<proteinExistence type="predicted"/>
<sequence>MFGGEGVILFHFSKSKTKLRKSVCCG</sequence>
<reference evidence="1" key="1">
    <citation type="submission" date="2014-11" db="EMBL/GenBank/DDBJ databases">
        <authorList>
            <person name="Amaro Gonzalez C."/>
        </authorList>
    </citation>
    <scope>NUCLEOTIDE SEQUENCE</scope>
</reference>
<accession>A0A0E9T7S2</accession>
<dbReference type="AlphaFoldDB" id="A0A0E9T7S2"/>
<name>A0A0E9T7S2_ANGAN</name>